<evidence type="ECO:0000313" key="3">
    <source>
        <dbReference type="Proteomes" id="UP001595712"/>
    </source>
</evidence>
<keyword evidence="3" id="KW-1185">Reference proteome</keyword>
<sequence length="176" mass="18966">MTRQRPRTFQWHLAADGTAIKAYPKALDHSNPQQEAPKGLKYLRYATTRRLALADLYAVEDALDESAARYERVARAVVLTGVLGLAAMIVGWLVLPAIGLDGDWTPILRVTSIPVLAVGVAGVMFTPLSMRRSIDRIRTEGGLDVSEPKVLKEDEALALLHAPGTVSGPAIEGGTL</sequence>
<name>A0ABV7PQY1_9ACTN</name>
<comment type="caution">
    <text evidence="2">The sequence shown here is derived from an EMBL/GenBank/DDBJ whole genome shotgun (WGS) entry which is preliminary data.</text>
</comment>
<proteinExistence type="predicted"/>
<organism evidence="2 3">
    <name type="scientific">Glycomyces rhizosphaerae</name>
    <dbReference type="NCBI Taxonomy" id="2054422"/>
    <lineage>
        <taxon>Bacteria</taxon>
        <taxon>Bacillati</taxon>
        <taxon>Actinomycetota</taxon>
        <taxon>Actinomycetes</taxon>
        <taxon>Glycomycetales</taxon>
        <taxon>Glycomycetaceae</taxon>
        <taxon>Glycomyces</taxon>
    </lineage>
</organism>
<dbReference type="RefSeq" id="WP_387968999.1">
    <property type="nucleotide sequence ID" value="NZ_JBHRWO010000002.1"/>
</dbReference>
<dbReference type="EMBL" id="JBHRWO010000002">
    <property type="protein sequence ID" value="MFC3490962.1"/>
    <property type="molecule type" value="Genomic_DNA"/>
</dbReference>
<evidence type="ECO:0008006" key="4">
    <source>
        <dbReference type="Google" id="ProtNLM"/>
    </source>
</evidence>
<keyword evidence="1" id="KW-0812">Transmembrane</keyword>
<protein>
    <recommendedName>
        <fullName evidence="4">Holin-X, holin superfamily III</fullName>
    </recommendedName>
</protein>
<keyword evidence="1" id="KW-0472">Membrane</keyword>
<evidence type="ECO:0000313" key="2">
    <source>
        <dbReference type="EMBL" id="MFC3490962.1"/>
    </source>
</evidence>
<accession>A0ABV7PQY1</accession>
<dbReference type="Proteomes" id="UP001595712">
    <property type="component" value="Unassembled WGS sequence"/>
</dbReference>
<evidence type="ECO:0000256" key="1">
    <source>
        <dbReference type="SAM" id="Phobius"/>
    </source>
</evidence>
<reference evidence="3" key="1">
    <citation type="journal article" date="2019" name="Int. J. Syst. Evol. Microbiol.">
        <title>The Global Catalogue of Microorganisms (GCM) 10K type strain sequencing project: providing services to taxonomists for standard genome sequencing and annotation.</title>
        <authorList>
            <consortium name="The Broad Institute Genomics Platform"/>
            <consortium name="The Broad Institute Genome Sequencing Center for Infectious Disease"/>
            <person name="Wu L."/>
            <person name="Ma J."/>
        </authorList>
    </citation>
    <scope>NUCLEOTIDE SEQUENCE [LARGE SCALE GENOMIC DNA]</scope>
    <source>
        <strain evidence="3">CGMCC 4.7396</strain>
    </source>
</reference>
<feature type="transmembrane region" description="Helical" evidence="1">
    <location>
        <begin position="76"/>
        <end position="95"/>
    </location>
</feature>
<keyword evidence="1" id="KW-1133">Transmembrane helix</keyword>
<gene>
    <name evidence="2" type="ORF">ACFO8M_00465</name>
</gene>
<feature type="transmembrane region" description="Helical" evidence="1">
    <location>
        <begin position="107"/>
        <end position="128"/>
    </location>
</feature>